<dbReference type="EMBL" id="FQXK01000039">
    <property type="protein sequence ID" value="SHI74739.1"/>
    <property type="molecule type" value="Genomic_DNA"/>
</dbReference>
<evidence type="ECO:0000313" key="17">
    <source>
        <dbReference type="Proteomes" id="UP000184278"/>
    </source>
</evidence>
<comment type="catalytic activity">
    <reaction evidence="1">
        <text>ATP + protein L-histidine = ADP + protein N-phospho-L-histidine.</text>
        <dbReference type="EC" id="2.7.13.3"/>
    </reaction>
</comment>
<dbReference type="RefSeq" id="WP_073389754.1">
    <property type="nucleotide sequence ID" value="NZ_FQXK01000039.1"/>
</dbReference>
<dbReference type="InterPro" id="IPR005467">
    <property type="entry name" value="His_kinase_dom"/>
</dbReference>
<dbReference type="PANTHER" id="PTHR45528:SF1">
    <property type="entry name" value="SENSOR HISTIDINE KINASE CPXA"/>
    <property type="match status" value="1"/>
</dbReference>
<dbReference type="SMART" id="SM00387">
    <property type="entry name" value="HATPase_c"/>
    <property type="match status" value="1"/>
</dbReference>
<gene>
    <name evidence="16" type="ORF">SAMN02745229_03555</name>
</gene>
<keyword evidence="6" id="KW-0808">Transferase</keyword>
<dbReference type="GeneID" id="89509741"/>
<dbReference type="InterPro" id="IPR003661">
    <property type="entry name" value="HisK_dim/P_dom"/>
</dbReference>
<dbReference type="GO" id="GO:0000155">
    <property type="term" value="F:phosphorelay sensor kinase activity"/>
    <property type="evidence" value="ECO:0007669"/>
    <property type="project" value="InterPro"/>
</dbReference>
<evidence type="ECO:0000256" key="8">
    <source>
        <dbReference type="ARBA" id="ARBA00022741"/>
    </source>
</evidence>
<keyword evidence="13 14" id="KW-0472">Membrane</keyword>
<keyword evidence="8" id="KW-0547">Nucleotide-binding</keyword>
<dbReference type="InterPro" id="IPR050398">
    <property type="entry name" value="HssS/ArlS-like"/>
</dbReference>
<keyword evidence="10" id="KW-0067">ATP-binding</keyword>
<dbReference type="SMART" id="SM00388">
    <property type="entry name" value="HisKA"/>
    <property type="match status" value="1"/>
</dbReference>
<dbReference type="Gene3D" id="1.10.287.130">
    <property type="match status" value="1"/>
</dbReference>
<protein>
    <recommendedName>
        <fullName evidence="3">histidine kinase</fullName>
        <ecNumber evidence="3">2.7.13.3</ecNumber>
    </recommendedName>
</protein>
<reference evidence="17" key="1">
    <citation type="submission" date="2016-11" db="EMBL/GenBank/DDBJ databases">
        <authorList>
            <person name="Varghese N."/>
            <person name="Submissions S."/>
        </authorList>
    </citation>
    <scope>NUCLEOTIDE SEQUENCE [LARGE SCALE GENOMIC DNA]</scope>
    <source>
        <strain evidence="17">DSM 3071</strain>
    </source>
</reference>
<organism evidence="16 17">
    <name type="scientific">Butyrivibrio fibrisolvens DSM 3071</name>
    <dbReference type="NCBI Taxonomy" id="1121131"/>
    <lineage>
        <taxon>Bacteria</taxon>
        <taxon>Bacillati</taxon>
        <taxon>Bacillota</taxon>
        <taxon>Clostridia</taxon>
        <taxon>Lachnospirales</taxon>
        <taxon>Lachnospiraceae</taxon>
        <taxon>Butyrivibrio</taxon>
    </lineage>
</organism>
<feature type="transmembrane region" description="Helical" evidence="14">
    <location>
        <begin position="32"/>
        <end position="50"/>
    </location>
</feature>
<evidence type="ECO:0000256" key="11">
    <source>
        <dbReference type="ARBA" id="ARBA00022989"/>
    </source>
</evidence>
<evidence type="ECO:0000313" key="16">
    <source>
        <dbReference type="EMBL" id="SHI74739.1"/>
    </source>
</evidence>
<dbReference type="SUPFAM" id="SSF55874">
    <property type="entry name" value="ATPase domain of HSP90 chaperone/DNA topoisomerase II/histidine kinase"/>
    <property type="match status" value="1"/>
</dbReference>
<keyword evidence="5" id="KW-0597">Phosphoprotein</keyword>
<dbReference type="CDD" id="cd00075">
    <property type="entry name" value="HATPase"/>
    <property type="match status" value="1"/>
</dbReference>
<keyword evidence="9 16" id="KW-0418">Kinase</keyword>
<dbReference type="PANTHER" id="PTHR45528">
    <property type="entry name" value="SENSOR HISTIDINE KINASE CPXA"/>
    <property type="match status" value="1"/>
</dbReference>
<evidence type="ECO:0000256" key="14">
    <source>
        <dbReference type="SAM" id="Phobius"/>
    </source>
</evidence>
<evidence type="ECO:0000256" key="1">
    <source>
        <dbReference type="ARBA" id="ARBA00000085"/>
    </source>
</evidence>
<dbReference type="AlphaFoldDB" id="A0A1M6DNM9"/>
<dbReference type="InterPro" id="IPR004358">
    <property type="entry name" value="Sig_transdc_His_kin-like_C"/>
</dbReference>
<dbReference type="CDD" id="cd00082">
    <property type="entry name" value="HisKA"/>
    <property type="match status" value="1"/>
</dbReference>
<dbReference type="Pfam" id="PF02518">
    <property type="entry name" value="HATPase_c"/>
    <property type="match status" value="1"/>
</dbReference>
<keyword evidence="7 14" id="KW-0812">Transmembrane</keyword>
<evidence type="ECO:0000256" key="2">
    <source>
        <dbReference type="ARBA" id="ARBA00004651"/>
    </source>
</evidence>
<evidence type="ECO:0000256" key="9">
    <source>
        <dbReference type="ARBA" id="ARBA00022777"/>
    </source>
</evidence>
<dbReference type="SUPFAM" id="SSF47384">
    <property type="entry name" value="Homodimeric domain of signal transducing histidine kinase"/>
    <property type="match status" value="1"/>
</dbReference>
<accession>A0A1M6DNM9</accession>
<dbReference type="OrthoDB" id="9806130at2"/>
<dbReference type="InterPro" id="IPR036890">
    <property type="entry name" value="HATPase_C_sf"/>
</dbReference>
<keyword evidence="12" id="KW-0902">Two-component regulatory system</keyword>
<dbReference type="Pfam" id="PF00512">
    <property type="entry name" value="HisKA"/>
    <property type="match status" value="1"/>
</dbReference>
<evidence type="ECO:0000256" key="7">
    <source>
        <dbReference type="ARBA" id="ARBA00022692"/>
    </source>
</evidence>
<dbReference type="PRINTS" id="PR00344">
    <property type="entry name" value="BCTRLSENSOR"/>
</dbReference>
<sequence length="331" mass="36973">MNNKEFRNMILIGAAVTILLALGGFVLSGKMAGILCLITGIVILAAFYFYTNKRYKKIEGINDYLVKVLAGNNTPDILEQEEGELSILANNIYKAASTLKYQNELLSDDKKQLASAIADISHQLKTPLTSMMVMNDLLTNEDDPDKRLEFLRTQSAQLSRMNWLIQTLLKLSKLDAGTTELKREEVTCKDLLEEVIKPFEIQFELRNITYTNDISDIKLNCDKNWTVEALQNIVKNCIEHMDEGGELKVDTLDTAIFTQITISDTGCGIAKEDIPHIFERFYKGKNAGKDSVGIGLALSNAIITGQHGEILVESIEGVGTSFFIKFYKTII</sequence>
<dbReference type="GO" id="GO:0005886">
    <property type="term" value="C:plasma membrane"/>
    <property type="evidence" value="ECO:0007669"/>
    <property type="project" value="UniProtKB-SubCell"/>
</dbReference>
<evidence type="ECO:0000256" key="6">
    <source>
        <dbReference type="ARBA" id="ARBA00022679"/>
    </source>
</evidence>
<dbReference type="InterPro" id="IPR036097">
    <property type="entry name" value="HisK_dim/P_sf"/>
</dbReference>
<dbReference type="GO" id="GO:0005524">
    <property type="term" value="F:ATP binding"/>
    <property type="evidence" value="ECO:0007669"/>
    <property type="project" value="UniProtKB-KW"/>
</dbReference>
<dbReference type="PROSITE" id="PS50109">
    <property type="entry name" value="HIS_KIN"/>
    <property type="match status" value="1"/>
</dbReference>
<dbReference type="STRING" id="1121131.SAMN02745229_03555"/>
<evidence type="ECO:0000256" key="12">
    <source>
        <dbReference type="ARBA" id="ARBA00023012"/>
    </source>
</evidence>
<dbReference type="EC" id="2.7.13.3" evidence="3"/>
<dbReference type="Proteomes" id="UP000184278">
    <property type="component" value="Unassembled WGS sequence"/>
</dbReference>
<name>A0A1M6DNM9_BUTFI</name>
<evidence type="ECO:0000256" key="3">
    <source>
        <dbReference type="ARBA" id="ARBA00012438"/>
    </source>
</evidence>
<keyword evidence="17" id="KW-1185">Reference proteome</keyword>
<evidence type="ECO:0000256" key="5">
    <source>
        <dbReference type="ARBA" id="ARBA00022553"/>
    </source>
</evidence>
<evidence type="ECO:0000256" key="13">
    <source>
        <dbReference type="ARBA" id="ARBA00023136"/>
    </source>
</evidence>
<comment type="subcellular location">
    <subcellularLocation>
        <location evidence="2">Cell membrane</location>
        <topology evidence="2">Multi-pass membrane protein</topology>
    </subcellularLocation>
</comment>
<evidence type="ECO:0000256" key="4">
    <source>
        <dbReference type="ARBA" id="ARBA00022475"/>
    </source>
</evidence>
<feature type="transmembrane region" description="Helical" evidence="14">
    <location>
        <begin position="9"/>
        <end position="26"/>
    </location>
</feature>
<proteinExistence type="predicted"/>
<dbReference type="Gene3D" id="3.30.565.10">
    <property type="entry name" value="Histidine kinase-like ATPase, C-terminal domain"/>
    <property type="match status" value="1"/>
</dbReference>
<keyword evidence="11 14" id="KW-1133">Transmembrane helix</keyword>
<evidence type="ECO:0000256" key="10">
    <source>
        <dbReference type="ARBA" id="ARBA00022840"/>
    </source>
</evidence>
<keyword evidence="4" id="KW-1003">Cell membrane</keyword>
<feature type="domain" description="Histidine kinase" evidence="15">
    <location>
        <begin position="119"/>
        <end position="330"/>
    </location>
</feature>
<evidence type="ECO:0000259" key="15">
    <source>
        <dbReference type="PROSITE" id="PS50109"/>
    </source>
</evidence>
<dbReference type="InterPro" id="IPR003594">
    <property type="entry name" value="HATPase_dom"/>
</dbReference>